<dbReference type="Proteomes" id="UP000683360">
    <property type="component" value="Unassembled WGS sequence"/>
</dbReference>
<comment type="caution">
    <text evidence="1">The sequence shown here is derived from an EMBL/GenBank/DDBJ whole genome shotgun (WGS) entry which is preliminary data.</text>
</comment>
<dbReference type="AlphaFoldDB" id="A0A8S3PNF2"/>
<name>A0A8S3PNF2_MYTED</name>
<dbReference type="OrthoDB" id="2963168at2759"/>
<evidence type="ECO:0000313" key="1">
    <source>
        <dbReference type="EMBL" id="CAG2184711.1"/>
    </source>
</evidence>
<dbReference type="EMBL" id="CAJPWZ010000017">
    <property type="protein sequence ID" value="CAG2184711.1"/>
    <property type="molecule type" value="Genomic_DNA"/>
</dbReference>
<sequence>MLLYQEWRNIHMVSEHTGRSKGDPEEKRQKEEGKDWCRDKFEKLFTINQEVTVGERSAVTIKDSYKDKNRQAKRTMKHTLDLYFTTEKDPNFIDEKGCMKLGQVQIPPPDGKEWPMEWTDEEGCMKFGQMQIQPPGGKGWLMEWTADFELEIGGTEIIGRFKNRKSKEISIATFNTLGVPFNYSRPKDL</sequence>
<keyword evidence="2" id="KW-1185">Reference proteome</keyword>
<organism evidence="1 2">
    <name type="scientific">Mytilus edulis</name>
    <name type="common">Blue mussel</name>
    <dbReference type="NCBI Taxonomy" id="6550"/>
    <lineage>
        <taxon>Eukaryota</taxon>
        <taxon>Metazoa</taxon>
        <taxon>Spiralia</taxon>
        <taxon>Lophotrochozoa</taxon>
        <taxon>Mollusca</taxon>
        <taxon>Bivalvia</taxon>
        <taxon>Autobranchia</taxon>
        <taxon>Pteriomorphia</taxon>
        <taxon>Mytilida</taxon>
        <taxon>Mytiloidea</taxon>
        <taxon>Mytilidae</taxon>
        <taxon>Mytilinae</taxon>
        <taxon>Mytilus</taxon>
    </lineage>
</organism>
<evidence type="ECO:0000313" key="2">
    <source>
        <dbReference type="Proteomes" id="UP000683360"/>
    </source>
</evidence>
<accession>A0A8S3PNF2</accession>
<reference evidence="1" key="1">
    <citation type="submission" date="2021-03" db="EMBL/GenBank/DDBJ databases">
        <authorList>
            <person name="Bekaert M."/>
        </authorList>
    </citation>
    <scope>NUCLEOTIDE SEQUENCE</scope>
</reference>
<protein>
    <submittedName>
        <fullName evidence="1">Uncharacterized protein</fullName>
    </submittedName>
</protein>
<proteinExistence type="predicted"/>
<gene>
    <name evidence="1" type="ORF">MEDL_360</name>
</gene>